<dbReference type="InterPro" id="IPR051124">
    <property type="entry name" value="Phosphate_Transport_Permease"/>
</dbReference>
<gene>
    <name evidence="12" type="primary">pstC</name>
    <name evidence="12" type="ORF">IAB08_08355</name>
</gene>
<evidence type="ECO:0000256" key="6">
    <source>
        <dbReference type="ARBA" id="ARBA00022692"/>
    </source>
</evidence>
<keyword evidence="4 10" id="KW-1003">Cell membrane</keyword>
<evidence type="ECO:0000256" key="10">
    <source>
        <dbReference type="RuleBase" id="RU363054"/>
    </source>
</evidence>
<dbReference type="PANTHER" id="PTHR30425">
    <property type="entry name" value="PHOSPHATE TRANSPORT SYSTEM PERMEASE PROTEIN PST"/>
    <property type="match status" value="1"/>
</dbReference>
<proteinExistence type="inferred from homology"/>
<comment type="function">
    <text evidence="10">Part of the binding-protein-dependent transport system for phosphate; probably responsible for the translocation of the substrate across the membrane.</text>
</comment>
<evidence type="ECO:0000313" key="13">
    <source>
        <dbReference type="Proteomes" id="UP000823612"/>
    </source>
</evidence>
<dbReference type="GO" id="GO:0006817">
    <property type="term" value="P:phosphate ion transport"/>
    <property type="evidence" value="ECO:0007669"/>
    <property type="project" value="UniProtKB-KW"/>
</dbReference>
<keyword evidence="6 9" id="KW-0812">Transmembrane</keyword>
<dbReference type="SUPFAM" id="SSF161098">
    <property type="entry name" value="MetI-like"/>
    <property type="match status" value="1"/>
</dbReference>
<name>A0A9D9H3E9_9BACT</name>
<keyword evidence="8 9" id="KW-0472">Membrane</keyword>
<dbReference type="Pfam" id="PF00528">
    <property type="entry name" value="BPD_transp_1"/>
    <property type="match status" value="1"/>
</dbReference>
<evidence type="ECO:0000256" key="9">
    <source>
        <dbReference type="RuleBase" id="RU363032"/>
    </source>
</evidence>
<evidence type="ECO:0000256" key="1">
    <source>
        <dbReference type="ARBA" id="ARBA00004651"/>
    </source>
</evidence>
<evidence type="ECO:0000256" key="2">
    <source>
        <dbReference type="ARBA" id="ARBA00007069"/>
    </source>
</evidence>
<protein>
    <recommendedName>
        <fullName evidence="10">Phosphate transport system permease protein</fullName>
    </recommendedName>
</protein>
<dbReference type="Proteomes" id="UP000823612">
    <property type="component" value="Unassembled WGS sequence"/>
</dbReference>
<comment type="caution">
    <text evidence="12">The sequence shown here is derived from an EMBL/GenBank/DDBJ whole genome shotgun (WGS) entry which is preliminary data.</text>
</comment>
<feature type="transmembrane region" description="Helical" evidence="9">
    <location>
        <begin position="12"/>
        <end position="38"/>
    </location>
</feature>
<comment type="similarity">
    <text evidence="2 10">Belongs to the binding-protein-dependent transport system permease family. CysTW subfamily.</text>
</comment>
<keyword evidence="3 9" id="KW-0813">Transport</keyword>
<feature type="transmembrane region" description="Helical" evidence="9">
    <location>
        <begin position="70"/>
        <end position="95"/>
    </location>
</feature>
<dbReference type="GO" id="GO:0005886">
    <property type="term" value="C:plasma membrane"/>
    <property type="evidence" value="ECO:0007669"/>
    <property type="project" value="UniProtKB-SubCell"/>
</dbReference>
<reference evidence="12" key="1">
    <citation type="submission" date="2020-10" db="EMBL/GenBank/DDBJ databases">
        <authorList>
            <person name="Gilroy R."/>
        </authorList>
    </citation>
    <scope>NUCLEOTIDE SEQUENCE</scope>
    <source>
        <strain evidence="12">2889</strain>
    </source>
</reference>
<evidence type="ECO:0000313" key="12">
    <source>
        <dbReference type="EMBL" id="MBO8433283.1"/>
    </source>
</evidence>
<organism evidence="12 13">
    <name type="scientific">Candidatus Pullibacteroides excrementavium</name>
    <dbReference type="NCBI Taxonomy" id="2840905"/>
    <lineage>
        <taxon>Bacteria</taxon>
        <taxon>Pseudomonadati</taxon>
        <taxon>Bacteroidota</taxon>
        <taxon>Bacteroidia</taxon>
        <taxon>Bacteroidales</taxon>
        <taxon>Candidatus Pullibacteroides</taxon>
    </lineage>
</organism>
<feature type="transmembrane region" description="Helical" evidence="9">
    <location>
        <begin position="267"/>
        <end position="290"/>
    </location>
</feature>
<dbReference type="CDD" id="cd06261">
    <property type="entry name" value="TM_PBP2"/>
    <property type="match status" value="1"/>
</dbReference>
<comment type="subcellular location">
    <subcellularLocation>
        <location evidence="1 9">Cell membrane</location>
        <topology evidence="1 9">Multi-pass membrane protein</topology>
    </subcellularLocation>
</comment>
<dbReference type="PROSITE" id="PS50928">
    <property type="entry name" value="ABC_TM1"/>
    <property type="match status" value="1"/>
</dbReference>
<dbReference type="PANTHER" id="PTHR30425:SF1">
    <property type="entry name" value="PHOSPHATE TRANSPORT SYSTEM PERMEASE PROTEIN PSTC"/>
    <property type="match status" value="1"/>
</dbReference>
<accession>A0A9D9H3E9</accession>
<keyword evidence="5 10" id="KW-0592">Phosphate transport</keyword>
<keyword evidence="7 9" id="KW-1133">Transmembrane helix</keyword>
<evidence type="ECO:0000256" key="7">
    <source>
        <dbReference type="ARBA" id="ARBA00022989"/>
    </source>
</evidence>
<feature type="transmembrane region" description="Helical" evidence="9">
    <location>
        <begin position="149"/>
        <end position="170"/>
    </location>
</feature>
<dbReference type="InterPro" id="IPR000515">
    <property type="entry name" value="MetI-like"/>
</dbReference>
<feature type="transmembrane region" description="Helical" evidence="9">
    <location>
        <begin position="207"/>
        <end position="236"/>
    </location>
</feature>
<dbReference type="AlphaFoldDB" id="A0A9D9H3E9"/>
<evidence type="ECO:0000259" key="11">
    <source>
        <dbReference type="PROSITE" id="PS50928"/>
    </source>
</evidence>
<evidence type="ECO:0000256" key="3">
    <source>
        <dbReference type="ARBA" id="ARBA00022448"/>
    </source>
</evidence>
<evidence type="ECO:0000256" key="8">
    <source>
        <dbReference type="ARBA" id="ARBA00023136"/>
    </source>
</evidence>
<dbReference type="NCBIfam" id="TIGR02138">
    <property type="entry name" value="phosphate_pstC"/>
    <property type="match status" value="1"/>
</dbReference>
<feature type="domain" description="ABC transmembrane type-1" evidence="11">
    <location>
        <begin position="71"/>
        <end position="286"/>
    </location>
</feature>
<evidence type="ECO:0000256" key="4">
    <source>
        <dbReference type="ARBA" id="ARBA00022475"/>
    </source>
</evidence>
<feature type="transmembrane region" description="Helical" evidence="9">
    <location>
        <begin position="107"/>
        <end position="129"/>
    </location>
</feature>
<dbReference type="Gene3D" id="1.10.3720.10">
    <property type="entry name" value="MetI-like"/>
    <property type="match status" value="1"/>
</dbReference>
<reference evidence="12" key="2">
    <citation type="journal article" date="2021" name="PeerJ">
        <title>Extensive microbial diversity within the chicken gut microbiome revealed by metagenomics and culture.</title>
        <authorList>
            <person name="Gilroy R."/>
            <person name="Ravi A."/>
            <person name="Getino M."/>
            <person name="Pursley I."/>
            <person name="Horton D.L."/>
            <person name="Alikhan N.F."/>
            <person name="Baker D."/>
            <person name="Gharbi K."/>
            <person name="Hall N."/>
            <person name="Watson M."/>
            <person name="Adriaenssens E.M."/>
            <person name="Foster-Nyarko E."/>
            <person name="Jarju S."/>
            <person name="Secka A."/>
            <person name="Antonio M."/>
            <person name="Oren A."/>
            <person name="Chaudhuri R.R."/>
            <person name="La Ragione R."/>
            <person name="Hildebrand F."/>
            <person name="Pallen M.J."/>
        </authorList>
    </citation>
    <scope>NUCLEOTIDE SEQUENCE</scope>
    <source>
        <strain evidence="12">2889</strain>
    </source>
</reference>
<dbReference type="InterPro" id="IPR035906">
    <property type="entry name" value="MetI-like_sf"/>
</dbReference>
<dbReference type="GO" id="GO:0005315">
    <property type="term" value="F:phosphate transmembrane transporter activity"/>
    <property type="evidence" value="ECO:0007669"/>
    <property type="project" value="InterPro"/>
</dbReference>
<evidence type="ECO:0000256" key="5">
    <source>
        <dbReference type="ARBA" id="ARBA00022592"/>
    </source>
</evidence>
<dbReference type="InterPro" id="IPR011864">
    <property type="entry name" value="Phosphate_PstC"/>
</dbReference>
<dbReference type="EMBL" id="JADIMZ010000124">
    <property type="protein sequence ID" value="MBO8433283.1"/>
    <property type="molecule type" value="Genomic_DNA"/>
</dbReference>
<sequence>MNISNHRRTRDRVITVLTYLAMTFVLLLPFALFIGLAAKSELLFRDNSLGQLLFSSQWRPSSGEFGFKPFIVGSLYVTLIAMLISAPICFLSAIHITQYAPRKAAKIVVTAIDILAGIPSVVYGVWGMVFVVPWLGRIAASLGIQSNGYSILAGGIVLSIMVIPFILNILMEIYRTIPKELTEVSLSLGATRWETIRDVLNRKALPGILAAFGFGFARAFGETMAVLMVVGNVVMIPSGLFDPGYPLPALIANSFGELGSIPEIESALMFAALILLVVVLVFNATLRWLIIRVEKY</sequence>